<dbReference type="PANTHER" id="PTHR46656:SF3">
    <property type="entry name" value="PUTATIVE-RELATED"/>
    <property type="match status" value="1"/>
</dbReference>
<proteinExistence type="predicted"/>
<dbReference type="Proteomes" id="UP001497493">
    <property type="component" value="Chromosome"/>
</dbReference>
<gene>
    <name evidence="2" type="ORF">MECH1_V1_3072</name>
</gene>
<dbReference type="SUPFAM" id="SSF53756">
    <property type="entry name" value="UDP-Glycosyltransferase/glycogen phosphorylase"/>
    <property type="match status" value="1"/>
</dbReference>
<keyword evidence="3" id="KW-1185">Reference proteome</keyword>
<feature type="domain" description="Glycosyl transferase family 1" evidence="1">
    <location>
        <begin position="220"/>
        <end position="388"/>
    </location>
</feature>
<evidence type="ECO:0000259" key="1">
    <source>
        <dbReference type="Pfam" id="PF00534"/>
    </source>
</evidence>
<dbReference type="Pfam" id="PF00534">
    <property type="entry name" value="Glycos_transf_1"/>
    <property type="match status" value="1"/>
</dbReference>
<reference evidence="2 3" key="1">
    <citation type="submission" date="2024-04" db="EMBL/GenBank/DDBJ databases">
        <authorList>
            <person name="Cremers G."/>
        </authorList>
    </citation>
    <scope>NUCLEOTIDE SEQUENCE [LARGE SCALE GENOMIC DNA]</scope>
    <source>
        <strain evidence="2">MeCH1-AG</strain>
    </source>
</reference>
<sequence length="418" mass="46258">MVKKDAMKTWVRTLWRRQPAWLRRLELSALTRALAAPLDPDRPLRSGDAVVGGFFGTASGLGESARQMLRQLHALGIRAQPANVSRFAVLEDFAAGPLWPEAASPGGIAIFHVNPDLLNLILAAIGRQRLRHRRVVGYWAWELGVVPRHWQTALRCVDEVWVVSRFIAEAIKGERPDAKVHVVPIPVDVAGQYTEPRVDPLPQFRGRPVVLFAYDVRSTPSRKNPEAVVEAFRRATAGDPTPVLVLKINNETAWPDARERLQRAIAGMNNVHVMRDLLPGDGMKNLIARADVVMSLHRSEGFGLLLAEAMAAAKPVIATGWSGNLDFMTPHCSVLVDYRLIPVRDPYRVYNGPGALWADPDIDQAAAALRHLLAHPAERRALGQAARAHAAQVFSPARWRAALPESFWQSLAEARRPP</sequence>
<accession>A0ABM9NMJ0</accession>
<protein>
    <submittedName>
        <fullName evidence="2">Glycos_transf_1 domain-containing protein</fullName>
    </submittedName>
</protein>
<evidence type="ECO:0000313" key="3">
    <source>
        <dbReference type="Proteomes" id="UP001497493"/>
    </source>
</evidence>
<organism evidence="2 3">
    <name type="scientific">Candidatus Methylocalor cossyra</name>
    <dbReference type="NCBI Taxonomy" id="3108543"/>
    <lineage>
        <taxon>Bacteria</taxon>
        <taxon>Pseudomonadati</taxon>
        <taxon>Pseudomonadota</taxon>
        <taxon>Gammaproteobacteria</taxon>
        <taxon>Methylococcales</taxon>
        <taxon>Methylococcaceae</taxon>
        <taxon>Candidatus Methylocalor</taxon>
    </lineage>
</organism>
<evidence type="ECO:0000313" key="2">
    <source>
        <dbReference type="EMBL" id="CAL1241848.1"/>
    </source>
</evidence>
<dbReference type="Gene3D" id="3.40.50.2000">
    <property type="entry name" value="Glycogen Phosphorylase B"/>
    <property type="match status" value="1"/>
</dbReference>
<dbReference type="PANTHER" id="PTHR46656">
    <property type="entry name" value="PUTATIVE-RELATED"/>
    <property type="match status" value="1"/>
</dbReference>
<name>A0ABM9NMJ0_9GAMM</name>
<dbReference type="EMBL" id="OZ026884">
    <property type="protein sequence ID" value="CAL1241848.1"/>
    <property type="molecule type" value="Genomic_DNA"/>
</dbReference>
<dbReference type="InterPro" id="IPR001296">
    <property type="entry name" value="Glyco_trans_1"/>
</dbReference>